<keyword evidence="3" id="KW-1185">Reference proteome</keyword>
<dbReference type="Proteomes" id="UP000198384">
    <property type="component" value="Unassembled WGS sequence"/>
</dbReference>
<dbReference type="OrthoDB" id="6382233at2"/>
<proteinExistence type="predicted"/>
<evidence type="ECO:0000256" key="1">
    <source>
        <dbReference type="SAM" id="SignalP"/>
    </source>
</evidence>
<dbReference type="PROSITE" id="PS51257">
    <property type="entry name" value="PROKAR_LIPOPROTEIN"/>
    <property type="match status" value="1"/>
</dbReference>
<organism evidence="2 3">
    <name type="scientific">Lutibacter agarilyticus</name>
    <dbReference type="NCBI Taxonomy" id="1109740"/>
    <lineage>
        <taxon>Bacteria</taxon>
        <taxon>Pseudomonadati</taxon>
        <taxon>Bacteroidota</taxon>
        <taxon>Flavobacteriia</taxon>
        <taxon>Flavobacteriales</taxon>
        <taxon>Flavobacteriaceae</taxon>
        <taxon>Lutibacter</taxon>
    </lineage>
</organism>
<gene>
    <name evidence="2" type="ORF">SAMN06265371_109131</name>
</gene>
<reference evidence="2 3" key="1">
    <citation type="submission" date="2017-06" db="EMBL/GenBank/DDBJ databases">
        <authorList>
            <person name="Kim H.J."/>
            <person name="Triplett B.A."/>
        </authorList>
    </citation>
    <scope>NUCLEOTIDE SEQUENCE [LARGE SCALE GENOMIC DNA]</scope>
    <source>
        <strain evidence="2 3">DSM 29150</strain>
    </source>
</reference>
<protein>
    <submittedName>
        <fullName evidence="2">Uncharacterized protein</fullName>
    </submittedName>
</protein>
<feature type="signal peptide" evidence="1">
    <location>
        <begin position="1"/>
        <end position="20"/>
    </location>
</feature>
<dbReference type="EMBL" id="FZNT01000009">
    <property type="protein sequence ID" value="SNR71372.1"/>
    <property type="molecule type" value="Genomic_DNA"/>
</dbReference>
<evidence type="ECO:0000313" key="3">
    <source>
        <dbReference type="Proteomes" id="UP000198384"/>
    </source>
</evidence>
<name>A0A238YK64_9FLAO</name>
<accession>A0A238YK64</accession>
<dbReference type="AlphaFoldDB" id="A0A238YK64"/>
<dbReference type="RefSeq" id="WP_089382549.1">
    <property type="nucleotide sequence ID" value="NZ_FZNT01000009.1"/>
</dbReference>
<keyword evidence="1" id="KW-0732">Signal</keyword>
<evidence type="ECO:0000313" key="2">
    <source>
        <dbReference type="EMBL" id="SNR71372.1"/>
    </source>
</evidence>
<sequence>MNKLAILIIAALITTSCVTAQKINPPAGRIAVVADGNSPDPDDLGGTAVSLALLRAAGLEDRLVHYSHCCDLVVLHRISAEAEHERHAMMQTTCDGTARRWGGFDHITFWDAKWQMEQTIKDLVKAINVSTEEDPLWIVEAGEPDIIGFALQASKKENHKYIKVITHHPANDNAGDFFKWQEILDFGVEEVRIPDQNINLKVKEAEWDWAMNHPDDRMQFVWLMGKMAEVDNVVKFQKGKWDCSDAGMVLYWLTGATNGGLVQGSVEHVKTILEDYMAKNPK</sequence>
<feature type="chain" id="PRO_5013144944" evidence="1">
    <location>
        <begin position="21"/>
        <end position="282"/>
    </location>
</feature>